<keyword evidence="4 7" id="KW-0812">Transmembrane</keyword>
<evidence type="ECO:0000313" key="10">
    <source>
        <dbReference type="EMBL" id="TMJ09468.1"/>
    </source>
</evidence>
<feature type="transmembrane region" description="Helical" evidence="7">
    <location>
        <begin position="203"/>
        <end position="227"/>
    </location>
</feature>
<keyword evidence="2 7" id="KW-0813">Transport</keyword>
<comment type="similarity">
    <text evidence="7">Belongs to the binding-protein-dependent transport system permease family.</text>
</comment>
<comment type="subcellular location">
    <subcellularLocation>
        <location evidence="1 7">Cell membrane</location>
        <topology evidence="1 7">Multi-pass membrane protein</topology>
    </subcellularLocation>
</comment>
<dbReference type="AlphaFoldDB" id="A0A537LMK2"/>
<dbReference type="PROSITE" id="PS50928">
    <property type="entry name" value="ABC_TM1"/>
    <property type="match status" value="1"/>
</dbReference>
<dbReference type="PANTHER" id="PTHR30151:SF0">
    <property type="entry name" value="ABC TRANSPORTER PERMEASE PROTEIN MJ0413-RELATED"/>
    <property type="match status" value="1"/>
</dbReference>
<dbReference type="GO" id="GO:0005886">
    <property type="term" value="C:plasma membrane"/>
    <property type="evidence" value="ECO:0007669"/>
    <property type="project" value="UniProtKB-SubCell"/>
</dbReference>
<dbReference type="EMBL" id="VBAJ01000053">
    <property type="protein sequence ID" value="TMJ09468.1"/>
    <property type="molecule type" value="Genomic_DNA"/>
</dbReference>
<dbReference type="Gene3D" id="1.10.3720.10">
    <property type="entry name" value="MetI-like"/>
    <property type="match status" value="1"/>
</dbReference>
<dbReference type="SUPFAM" id="SSF161098">
    <property type="entry name" value="MetI-like"/>
    <property type="match status" value="1"/>
</dbReference>
<dbReference type="Proteomes" id="UP000315217">
    <property type="component" value="Unassembled WGS sequence"/>
</dbReference>
<keyword evidence="5 7" id="KW-1133">Transmembrane helix</keyword>
<dbReference type="PANTHER" id="PTHR30151">
    <property type="entry name" value="ALKANE SULFONATE ABC TRANSPORTER-RELATED, MEMBRANE SUBUNIT"/>
    <property type="match status" value="1"/>
</dbReference>
<feature type="transmembrane region" description="Helical" evidence="7">
    <location>
        <begin position="142"/>
        <end position="161"/>
    </location>
</feature>
<proteinExistence type="inferred from homology"/>
<feature type="domain" description="ABC transmembrane type-1" evidence="8">
    <location>
        <begin position="76"/>
        <end position="257"/>
    </location>
</feature>
<reference evidence="11 12" key="1">
    <citation type="journal article" date="2019" name="Nat. Microbiol.">
        <title>Mediterranean grassland soil C-N compound turnover is dependent on rainfall and depth, and is mediated by genomically divergent microorganisms.</title>
        <authorList>
            <person name="Diamond S."/>
            <person name="Andeer P.F."/>
            <person name="Li Z."/>
            <person name="Crits-Christoph A."/>
            <person name="Burstein D."/>
            <person name="Anantharaman K."/>
            <person name="Lane K.R."/>
            <person name="Thomas B.C."/>
            <person name="Pan C."/>
            <person name="Northen T.R."/>
            <person name="Banfield J.F."/>
        </authorList>
    </citation>
    <scope>NUCLEOTIDE SEQUENCE [LARGE SCALE GENOMIC DNA]</scope>
    <source>
        <strain evidence="9">NP_1</strain>
        <strain evidence="10">NP_2</strain>
    </source>
</reference>
<protein>
    <submittedName>
        <fullName evidence="9">ABC transporter permease</fullName>
    </submittedName>
</protein>
<organism evidence="9 11">
    <name type="scientific">Candidatus Segetimicrobium genomatis</name>
    <dbReference type="NCBI Taxonomy" id="2569760"/>
    <lineage>
        <taxon>Bacteria</taxon>
        <taxon>Bacillati</taxon>
        <taxon>Candidatus Sysuimicrobiota</taxon>
        <taxon>Candidatus Sysuimicrobiia</taxon>
        <taxon>Candidatus Sysuimicrobiales</taxon>
        <taxon>Candidatus Segetimicrobiaceae</taxon>
        <taxon>Candidatus Segetimicrobium</taxon>
    </lineage>
</organism>
<dbReference type="CDD" id="cd06261">
    <property type="entry name" value="TM_PBP2"/>
    <property type="match status" value="1"/>
</dbReference>
<dbReference type="EMBL" id="VBAI01000164">
    <property type="protein sequence ID" value="TMJ09248.1"/>
    <property type="molecule type" value="Genomic_DNA"/>
</dbReference>
<keyword evidence="6 7" id="KW-0472">Membrane</keyword>
<keyword evidence="3" id="KW-1003">Cell membrane</keyword>
<evidence type="ECO:0000313" key="11">
    <source>
        <dbReference type="Proteomes" id="UP000315217"/>
    </source>
</evidence>
<feature type="transmembrane region" description="Helical" evidence="7">
    <location>
        <begin position="239"/>
        <end position="257"/>
    </location>
</feature>
<evidence type="ECO:0000256" key="7">
    <source>
        <dbReference type="RuleBase" id="RU363032"/>
    </source>
</evidence>
<evidence type="ECO:0000313" key="9">
    <source>
        <dbReference type="EMBL" id="TMJ09248.1"/>
    </source>
</evidence>
<evidence type="ECO:0000256" key="5">
    <source>
        <dbReference type="ARBA" id="ARBA00022989"/>
    </source>
</evidence>
<dbReference type="Pfam" id="PF00528">
    <property type="entry name" value="BPD_transp_1"/>
    <property type="match status" value="1"/>
</dbReference>
<evidence type="ECO:0000313" key="12">
    <source>
        <dbReference type="Proteomes" id="UP000318661"/>
    </source>
</evidence>
<name>A0A537LMK2_9BACT</name>
<dbReference type="InterPro" id="IPR035906">
    <property type="entry name" value="MetI-like_sf"/>
</dbReference>
<feature type="transmembrane region" description="Helical" evidence="7">
    <location>
        <begin position="114"/>
        <end position="136"/>
    </location>
</feature>
<dbReference type="Proteomes" id="UP000318661">
    <property type="component" value="Unassembled WGS sequence"/>
</dbReference>
<evidence type="ECO:0000256" key="2">
    <source>
        <dbReference type="ARBA" id="ARBA00022448"/>
    </source>
</evidence>
<gene>
    <name evidence="9" type="ORF">E6G98_10160</name>
    <name evidence="10" type="ORF">E6G99_02595</name>
</gene>
<sequence>MPMQDVAQVWRLRRGQPLAVDTTRWVTIATFFLGWQALAVYNAAHQVFNPVFLPSPAMVLGAGRDLLRAGVLYLHILQSAWRLLIGFSLGTVAAVLVGILVGRSRRLESIAAPLLDLVGPIPPFALLPVFIIWFGVGELPKLVFIAYATFLPVLAYTVDGVKSVNPLLIRSAYSLGASEMQIFRRVVLKSALPNIFVGMRVSLALSFSALVVAEMIGADAGLGYLIIDSRNFFRMANMFLAASLIGVEYTLFSLLLGRVEARLFRWRKGGYAHALER</sequence>
<evidence type="ECO:0000256" key="4">
    <source>
        <dbReference type="ARBA" id="ARBA00022692"/>
    </source>
</evidence>
<evidence type="ECO:0000256" key="6">
    <source>
        <dbReference type="ARBA" id="ARBA00023136"/>
    </source>
</evidence>
<evidence type="ECO:0000259" key="8">
    <source>
        <dbReference type="PROSITE" id="PS50928"/>
    </source>
</evidence>
<evidence type="ECO:0000256" key="3">
    <source>
        <dbReference type="ARBA" id="ARBA00022475"/>
    </source>
</evidence>
<dbReference type="InterPro" id="IPR000515">
    <property type="entry name" value="MetI-like"/>
</dbReference>
<evidence type="ECO:0000256" key="1">
    <source>
        <dbReference type="ARBA" id="ARBA00004651"/>
    </source>
</evidence>
<comment type="caution">
    <text evidence="9">The sequence shown here is derived from an EMBL/GenBank/DDBJ whole genome shotgun (WGS) entry which is preliminary data.</text>
</comment>
<dbReference type="GO" id="GO:0055085">
    <property type="term" value="P:transmembrane transport"/>
    <property type="evidence" value="ECO:0007669"/>
    <property type="project" value="InterPro"/>
</dbReference>
<feature type="transmembrane region" description="Helical" evidence="7">
    <location>
        <begin position="80"/>
        <end position="102"/>
    </location>
</feature>
<accession>A0A537LMK2</accession>